<sequence length="65" mass="7318">MVNRYSRLTSTCSTQSVKMGLSPAAISLWVMQTSRWKSHVLCILLVILPESKLKSSGFVRMESRS</sequence>
<reference evidence="1 2" key="1">
    <citation type="submission" date="2019-04" db="EMBL/GenBank/DDBJ databases">
        <authorList>
            <consortium name="DOE Joint Genome Institute"/>
            <person name="Mondo S."/>
            <person name="Kjaerbolling I."/>
            <person name="Vesth T."/>
            <person name="Frisvad J.C."/>
            <person name="Nybo J.L."/>
            <person name="Theobald S."/>
            <person name="Kildgaard S."/>
            <person name="Isbrandt T."/>
            <person name="Kuo A."/>
            <person name="Sato A."/>
            <person name="Lyhne E.K."/>
            <person name="Kogle M.E."/>
            <person name="Wiebenga A."/>
            <person name="Kun R.S."/>
            <person name="Lubbers R.J."/>
            <person name="Makela M.R."/>
            <person name="Barry K."/>
            <person name="Chovatia M."/>
            <person name="Clum A."/>
            <person name="Daum C."/>
            <person name="Haridas S."/>
            <person name="He G."/>
            <person name="LaButti K."/>
            <person name="Lipzen A."/>
            <person name="Riley R."/>
            <person name="Salamov A."/>
            <person name="Simmons B.A."/>
            <person name="Magnuson J.K."/>
            <person name="Henrissat B."/>
            <person name="Mortensen U.H."/>
            <person name="Larsen T.O."/>
            <person name="Devries R.P."/>
            <person name="Grigoriev I.V."/>
            <person name="Machida M."/>
            <person name="Baker S.E."/>
            <person name="Andersen M.R."/>
            <person name="Cantor M.N."/>
            <person name="Hua S.X."/>
        </authorList>
    </citation>
    <scope>NUCLEOTIDE SEQUENCE [LARGE SCALE GENOMIC DNA]</scope>
    <source>
        <strain evidence="1 2">CBS 117616</strain>
    </source>
</reference>
<evidence type="ECO:0000313" key="1">
    <source>
        <dbReference type="EMBL" id="KAE8411532.1"/>
    </source>
</evidence>
<protein>
    <submittedName>
        <fullName evidence="1">Uncharacterized protein</fullName>
    </submittedName>
</protein>
<proteinExistence type="predicted"/>
<dbReference type="Proteomes" id="UP000325395">
    <property type="component" value="Unassembled WGS sequence"/>
</dbReference>
<organism evidence="1 2">
    <name type="scientific">Aspergillus pseudocaelatus</name>
    <dbReference type="NCBI Taxonomy" id="1825620"/>
    <lineage>
        <taxon>Eukaryota</taxon>
        <taxon>Fungi</taxon>
        <taxon>Dikarya</taxon>
        <taxon>Ascomycota</taxon>
        <taxon>Pezizomycotina</taxon>
        <taxon>Eurotiomycetes</taxon>
        <taxon>Eurotiomycetidae</taxon>
        <taxon>Eurotiales</taxon>
        <taxon>Aspergillaceae</taxon>
        <taxon>Aspergillus</taxon>
        <taxon>Aspergillus subgen. Circumdati</taxon>
    </lineage>
</organism>
<keyword evidence="2" id="KW-1185">Reference proteome</keyword>
<accession>A0ABQ6W2Z9</accession>
<name>A0ABQ6W2Z9_9EURO</name>
<dbReference type="EMBL" id="ML735870">
    <property type="protein sequence ID" value="KAE8411532.1"/>
    <property type="molecule type" value="Genomic_DNA"/>
</dbReference>
<gene>
    <name evidence="1" type="ORF">BDV36DRAFT_274340</name>
</gene>
<evidence type="ECO:0000313" key="2">
    <source>
        <dbReference type="Proteomes" id="UP000325395"/>
    </source>
</evidence>